<protein>
    <submittedName>
        <fullName evidence="1">Uncharacterized protein</fullName>
    </submittedName>
</protein>
<dbReference type="AlphaFoldDB" id="X0XEA2"/>
<reference evidence="1" key="1">
    <citation type="journal article" date="2014" name="Front. Microbiol.">
        <title>High frequency of phylogenetically diverse reductive dehalogenase-homologous genes in deep subseafloor sedimentary metagenomes.</title>
        <authorList>
            <person name="Kawai M."/>
            <person name="Futagami T."/>
            <person name="Toyoda A."/>
            <person name="Takaki Y."/>
            <person name="Nishi S."/>
            <person name="Hori S."/>
            <person name="Arai W."/>
            <person name="Tsubouchi T."/>
            <person name="Morono Y."/>
            <person name="Uchiyama I."/>
            <person name="Ito T."/>
            <person name="Fujiyama A."/>
            <person name="Inagaki F."/>
            <person name="Takami H."/>
        </authorList>
    </citation>
    <scope>NUCLEOTIDE SEQUENCE</scope>
    <source>
        <strain evidence="1">Expedition CK06-06</strain>
    </source>
</reference>
<evidence type="ECO:0000313" key="1">
    <source>
        <dbReference type="EMBL" id="GAG41499.1"/>
    </source>
</evidence>
<proteinExistence type="predicted"/>
<feature type="non-terminal residue" evidence="1">
    <location>
        <position position="1"/>
    </location>
</feature>
<gene>
    <name evidence="1" type="ORF">S01H1_64343</name>
</gene>
<sequence>NDDGSVNVDKSAELIGDIQNDLPELEKVLIDGVPKQIFKIGERTDNYADENPIYPGRVLRSGGTCDQTGRSWDGVSTVIRQLLHIAVTETSELAIRSLDDAHNALDKAVSSDAEKIIRSRYQEASIYFDECLKTGELPVLKIALGSNSSNGKREDPFYTNKTY</sequence>
<dbReference type="EMBL" id="BARS01042405">
    <property type="protein sequence ID" value="GAG41499.1"/>
    <property type="molecule type" value="Genomic_DNA"/>
</dbReference>
<name>X0XEA2_9ZZZZ</name>
<comment type="caution">
    <text evidence="1">The sequence shown here is derived from an EMBL/GenBank/DDBJ whole genome shotgun (WGS) entry which is preliminary data.</text>
</comment>
<organism evidence="1">
    <name type="scientific">marine sediment metagenome</name>
    <dbReference type="NCBI Taxonomy" id="412755"/>
    <lineage>
        <taxon>unclassified sequences</taxon>
        <taxon>metagenomes</taxon>
        <taxon>ecological metagenomes</taxon>
    </lineage>
</organism>
<accession>X0XEA2</accession>